<dbReference type="GO" id="GO:0031412">
    <property type="term" value="P:gas vesicle organization"/>
    <property type="evidence" value="ECO:0007669"/>
    <property type="project" value="InterPro"/>
</dbReference>
<dbReference type="STRING" id="146536.AQI70_32100"/>
<evidence type="ECO:0000313" key="4">
    <source>
        <dbReference type="EMBL" id="KUM69408.1"/>
    </source>
</evidence>
<reference evidence="4 5" key="1">
    <citation type="submission" date="2015-10" db="EMBL/GenBank/DDBJ databases">
        <title>Draft genome sequence of Streptomyces curacoi DSM 40107, type strain for the species Streptomyces curacoi.</title>
        <authorList>
            <person name="Ruckert C."/>
            <person name="Winkler A."/>
            <person name="Kalinowski J."/>
            <person name="Kampfer P."/>
            <person name="Glaeser S."/>
        </authorList>
    </citation>
    <scope>NUCLEOTIDE SEQUENCE [LARGE SCALE GENOMIC DNA]</scope>
    <source>
        <strain evidence="4 5">DSM 40107</strain>
    </source>
</reference>
<dbReference type="InterPro" id="IPR009430">
    <property type="entry name" value="GvpL/GvpF"/>
</dbReference>
<evidence type="ECO:0000313" key="5">
    <source>
        <dbReference type="Proteomes" id="UP000054024"/>
    </source>
</evidence>
<dbReference type="AlphaFoldDB" id="A0A124GW14"/>
<name>A0A124GW14_9ACTN</name>
<dbReference type="EMBL" id="LMWJ01000026">
    <property type="protein sequence ID" value="KUM69408.1"/>
    <property type="molecule type" value="Genomic_DNA"/>
</dbReference>
<comment type="subcellular location">
    <subcellularLocation>
        <location evidence="2">Gas vesicle</location>
    </subcellularLocation>
</comment>
<dbReference type="PANTHER" id="PTHR36852:SF1">
    <property type="entry name" value="PROTEIN GVPL 2"/>
    <property type="match status" value="1"/>
</dbReference>
<organism evidence="4 5">
    <name type="scientific">Streptomyces curacoi</name>
    <dbReference type="NCBI Taxonomy" id="146536"/>
    <lineage>
        <taxon>Bacteria</taxon>
        <taxon>Bacillati</taxon>
        <taxon>Actinomycetota</taxon>
        <taxon>Actinomycetes</taxon>
        <taxon>Kitasatosporales</taxon>
        <taxon>Streptomycetaceae</taxon>
        <taxon>Streptomyces</taxon>
    </lineage>
</organism>
<evidence type="ECO:0000256" key="2">
    <source>
        <dbReference type="ARBA" id="ARBA00035108"/>
    </source>
</evidence>
<comment type="caution">
    <text evidence="4">The sequence shown here is derived from an EMBL/GenBank/DDBJ whole genome shotgun (WGS) entry which is preliminary data.</text>
</comment>
<dbReference type="OrthoDB" id="4864106at2"/>
<gene>
    <name evidence="4" type="ORF">AQI70_32100</name>
</gene>
<keyword evidence="1" id="KW-0304">Gas vesicle</keyword>
<dbReference type="GO" id="GO:0031411">
    <property type="term" value="C:gas vesicle"/>
    <property type="evidence" value="ECO:0007669"/>
    <property type="project" value="UniProtKB-SubCell"/>
</dbReference>
<keyword evidence="5" id="KW-1185">Reference proteome</keyword>
<dbReference type="PANTHER" id="PTHR36852">
    <property type="entry name" value="PROTEIN GVPL 2"/>
    <property type="match status" value="1"/>
</dbReference>
<proteinExistence type="inferred from homology"/>
<accession>A0A124GW14</accession>
<dbReference type="Proteomes" id="UP000054024">
    <property type="component" value="Unassembled WGS sequence"/>
</dbReference>
<sequence length="241" mass="26238">MSEPMSVYVYAITKDSHPLDLGGTKGVGEPPGEVRVVRGDSLCAVVSEAPDDLSVARRDLEAHHQVQERLWAEGPTLPIGFGFVAADEDAVRAVLAERAQLFAQRLDELAGRAEFNVKGVLDEEAAVRAVLEQNTQARELNERTREGVGTYEDRLALGQLISQEVQGRQEALAAEVLTALRPLAVAEKVAPPSHQYFVSASFLVDEDRSEEFGRTGQELAEGYGEGVELRLRGPLPPYSFA</sequence>
<protein>
    <submittedName>
        <fullName evidence="4">Gas vesicle protein</fullName>
    </submittedName>
</protein>
<evidence type="ECO:0000256" key="1">
    <source>
        <dbReference type="ARBA" id="ARBA00022987"/>
    </source>
</evidence>
<comment type="similarity">
    <text evidence="3">Belongs to the gas vesicle GvpF/GvpL family.</text>
</comment>
<dbReference type="Pfam" id="PF06386">
    <property type="entry name" value="GvpL_GvpF"/>
    <property type="match status" value="1"/>
</dbReference>
<evidence type="ECO:0000256" key="3">
    <source>
        <dbReference type="ARBA" id="ARBA00035643"/>
    </source>
</evidence>